<dbReference type="InterPro" id="IPR041527">
    <property type="entry name" value="YhcG_N"/>
</dbReference>
<dbReference type="Gene3D" id="3.40.1350.10">
    <property type="match status" value="1"/>
</dbReference>
<keyword evidence="4" id="KW-1185">Reference proteome</keyword>
<dbReference type="Pfam" id="PF17761">
    <property type="entry name" value="DUF1016_N"/>
    <property type="match status" value="1"/>
</dbReference>
<dbReference type="EMBL" id="LNYY01000014">
    <property type="protein sequence ID" value="KTD70396.1"/>
    <property type="molecule type" value="Genomic_DNA"/>
</dbReference>
<evidence type="ECO:0000259" key="2">
    <source>
        <dbReference type="Pfam" id="PF17761"/>
    </source>
</evidence>
<dbReference type="PATRIC" id="fig|947033.5.peg.660"/>
<organism evidence="3 4">
    <name type="scientific">Legionella steelei</name>
    <dbReference type="NCBI Taxonomy" id="947033"/>
    <lineage>
        <taxon>Bacteria</taxon>
        <taxon>Pseudomonadati</taxon>
        <taxon>Pseudomonadota</taxon>
        <taxon>Gammaproteobacteria</taxon>
        <taxon>Legionellales</taxon>
        <taxon>Legionellaceae</taxon>
        <taxon>Legionella</taxon>
    </lineage>
</organism>
<sequence>MNDNKMPHKIDSAVMSHNTPDLLIKDISTLIDEARNHIAREYNSTQALLCWLIGKRIDDEILKSERAEYGETIVVTLANHLALSYGKGYSRPNLFRMIKFAKSFPDREIVSTLSRQLSWSHFVLICAIEDTLKRDFYAEMCRVQRWSVRALQKQLNGMLYERIALSKQPESVIKLQLDKLKKTDEMTADLTFKEPYFLNFIGAHECQSEEDLENLILNNITDFLQELGTDFCFVARQKRMSTGKKDRYLDLLFFNRRLSRLIAIELKLGDFDPAYKGQMEWYLNWLDKNERFQHEGKPMGIILCAGKDHDDIEYLEMDKTGIHVAQYLTEMPPKEILEAHLRKAIAIAKENHLKKSLLKD</sequence>
<reference evidence="3 4" key="1">
    <citation type="submission" date="2015-11" db="EMBL/GenBank/DDBJ databases">
        <title>Genomic analysis of 38 Legionella species identifies large and diverse effector repertoires.</title>
        <authorList>
            <person name="Burstein D."/>
            <person name="Amaro F."/>
            <person name="Zusman T."/>
            <person name="Lifshitz Z."/>
            <person name="Cohen O."/>
            <person name="Gilbert J.A."/>
            <person name="Pupko T."/>
            <person name="Shuman H.A."/>
            <person name="Segal G."/>
        </authorList>
    </citation>
    <scope>NUCLEOTIDE SEQUENCE [LARGE SCALE GENOMIC DNA]</scope>
    <source>
        <strain evidence="3 4">IMVS3376</strain>
    </source>
</reference>
<dbReference type="GO" id="GO:0003676">
    <property type="term" value="F:nucleic acid binding"/>
    <property type="evidence" value="ECO:0007669"/>
    <property type="project" value="InterPro"/>
</dbReference>
<comment type="caution">
    <text evidence="3">The sequence shown here is derived from an EMBL/GenBank/DDBJ whole genome shotgun (WGS) entry which is preliminary data.</text>
</comment>
<protein>
    <recommendedName>
        <fullName evidence="5">Cytoplasmic protein</fullName>
    </recommendedName>
</protein>
<name>A0A0W0ZM45_9GAMM</name>
<proteinExistence type="predicted"/>
<dbReference type="RefSeq" id="WP_237760408.1">
    <property type="nucleotide sequence ID" value="NZ_LNYY01000014.1"/>
</dbReference>
<dbReference type="PANTHER" id="PTHR30547:SF5">
    <property type="entry name" value="NUCLEASE YHCG-RELATED"/>
    <property type="match status" value="1"/>
</dbReference>
<dbReference type="Proteomes" id="UP000054926">
    <property type="component" value="Unassembled WGS sequence"/>
</dbReference>
<dbReference type="InterPro" id="IPR011856">
    <property type="entry name" value="tRNA_endonuc-like_dom_sf"/>
</dbReference>
<dbReference type="InterPro" id="IPR009362">
    <property type="entry name" value="YhcG_C"/>
</dbReference>
<evidence type="ECO:0008006" key="5">
    <source>
        <dbReference type="Google" id="ProtNLM"/>
    </source>
</evidence>
<gene>
    <name evidence="3" type="ORF">Lste_0620</name>
</gene>
<evidence type="ECO:0000259" key="1">
    <source>
        <dbReference type="Pfam" id="PF06250"/>
    </source>
</evidence>
<feature type="domain" description="YhcG PDDEXK nuclease" evidence="1">
    <location>
        <begin position="191"/>
        <end position="335"/>
    </location>
</feature>
<feature type="domain" description="YhcG N-terminal" evidence="2">
    <location>
        <begin position="26"/>
        <end position="162"/>
    </location>
</feature>
<accession>A0A0W0ZM45</accession>
<dbReference type="Pfam" id="PF06250">
    <property type="entry name" value="YhcG_C"/>
    <property type="match status" value="1"/>
</dbReference>
<evidence type="ECO:0000313" key="4">
    <source>
        <dbReference type="Proteomes" id="UP000054926"/>
    </source>
</evidence>
<dbReference type="InterPro" id="IPR053148">
    <property type="entry name" value="PD-DEXK-like_domain"/>
</dbReference>
<dbReference type="STRING" id="947033.Lste_0620"/>
<dbReference type="PANTHER" id="PTHR30547">
    <property type="entry name" value="UNCHARACTERIZED PROTEIN YHCG-RELATED"/>
    <property type="match status" value="1"/>
</dbReference>
<dbReference type="AlphaFoldDB" id="A0A0W0ZM45"/>
<evidence type="ECO:0000313" key="3">
    <source>
        <dbReference type="EMBL" id="KTD70396.1"/>
    </source>
</evidence>